<protein>
    <submittedName>
        <fullName evidence="1">PadR family transcriptional regulator</fullName>
    </submittedName>
</protein>
<dbReference type="RefSeq" id="WP_141646247.1">
    <property type="nucleotide sequence ID" value="NZ_VIFM01000159.1"/>
</dbReference>
<dbReference type="SUPFAM" id="SSF46785">
    <property type="entry name" value="Winged helix' DNA-binding domain"/>
    <property type="match status" value="1"/>
</dbReference>
<evidence type="ECO:0000313" key="1">
    <source>
        <dbReference type="EMBL" id="TQF12004.1"/>
    </source>
</evidence>
<dbReference type="AlphaFoldDB" id="A0A540WU81"/>
<organism evidence="1 2">
    <name type="scientific">Myxococcus llanfairpwllgwyngyllgogerychwyrndrobwllllantysiliogogogochensis</name>
    <dbReference type="NCBI Taxonomy" id="2590453"/>
    <lineage>
        <taxon>Bacteria</taxon>
        <taxon>Pseudomonadati</taxon>
        <taxon>Myxococcota</taxon>
        <taxon>Myxococcia</taxon>
        <taxon>Myxococcales</taxon>
        <taxon>Cystobacterineae</taxon>
        <taxon>Myxococcaceae</taxon>
        <taxon>Myxococcus</taxon>
    </lineage>
</organism>
<keyword evidence="2" id="KW-1185">Reference proteome</keyword>
<dbReference type="Proteomes" id="UP000315369">
    <property type="component" value="Unassembled WGS sequence"/>
</dbReference>
<dbReference type="InterPro" id="IPR036390">
    <property type="entry name" value="WH_DNA-bd_sf"/>
</dbReference>
<gene>
    <name evidence="1" type="ORF">FJV41_31245</name>
</gene>
<dbReference type="EMBL" id="VIFM01000159">
    <property type="protein sequence ID" value="TQF12004.1"/>
    <property type="molecule type" value="Genomic_DNA"/>
</dbReference>
<proteinExistence type="predicted"/>
<dbReference type="OrthoDB" id="3186544at2"/>
<reference evidence="1 2" key="1">
    <citation type="submission" date="2019-06" db="EMBL/GenBank/DDBJ databases">
        <authorList>
            <person name="Livingstone P."/>
            <person name="Whitworth D."/>
        </authorList>
    </citation>
    <scope>NUCLEOTIDE SEQUENCE [LARGE SCALE GENOMIC DNA]</scope>
    <source>
        <strain evidence="1 2">AM401</strain>
    </source>
</reference>
<comment type="caution">
    <text evidence="1">The sequence shown here is derived from an EMBL/GenBank/DDBJ whole genome shotgun (WGS) entry which is preliminary data.</text>
</comment>
<evidence type="ECO:0000313" key="2">
    <source>
        <dbReference type="Proteomes" id="UP000315369"/>
    </source>
</evidence>
<sequence length="135" mass="14772">MAWVLGLTGVVLFLQPVLDLWTARPRAERTARLSAAHAKYTRSLTEIWCGILGVVAQQDGYAYALTVHNGLVGRGIIPESTDPLSYVDGFLRDMAERGWLTSRAIDSSPVPGAGPPIYLYSLTESGRRAREVLTQ</sequence>
<name>A0A540WU81_9BACT</name>
<accession>A0A540WU81</accession>